<keyword evidence="2" id="KW-1185">Reference proteome</keyword>
<evidence type="ECO:0000313" key="2">
    <source>
        <dbReference type="Proteomes" id="UP001152607"/>
    </source>
</evidence>
<dbReference type="Proteomes" id="UP001152607">
    <property type="component" value="Unassembled WGS sequence"/>
</dbReference>
<dbReference type="AlphaFoldDB" id="A0A9W4UBM2"/>
<comment type="caution">
    <text evidence="1">The sequence shown here is derived from an EMBL/GenBank/DDBJ whole genome shotgun (WGS) entry which is preliminary data.</text>
</comment>
<sequence length="66" mass="7598">MQSVFWGTIFERDSKTQWIRFQCLVVDRHLPSCGAVLRLRSFDQGESGSNPLSMIALENVHQIVMM</sequence>
<protein>
    <submittedName>
        <fullName evidence="1">Uncharacterized protein</fullName>
    </submittedName>
</protein>
<organism evidence="1 2">
    <name type="scientific">Periconia digitata</name>
    <dbReference type="NCBI Taxonomy" id="1303443"/>
    <lineage>
        <taxon>Eukaryota</taxon>
        <taxon>Fungi</taxon>
        <taxon>Dikarya</taxon>
        <taxon>Ascomycota</taxon>
        <taxon>Pezizomycotina</taxon>
        <taxon>Dothideomycetes</taxon>
        <taxon>Pleosporomycetidae</taxon>
        <taxon>Pleosporales</taxon>
        <taxon>Massarineae</taxon>
        <taxon>Periconiaceae</taxon>
        <taxon>Periconia</taxon>
    </lineage>
</organism>
<accession>A0A9W4UBM2</accession>
<dbReference type="EMBL" id="CAOQHR010000004">
    <property type="protein sequence ID" value="CAI6332940.1"/>
    <property type="molecule type" value="Genomic_DNA"/>
</dbReference>
<gene>
    <name evidence="1" type="ORF">PDIGIT_LOCUS5973</name>
</gene>
<evidence type="ECO:0000313" key="1">
    <source>
        <dbReference type="EMBL" id="CAI6332940.1"/>
    </source>
</evidence>
<reference evidence="1" key="1">
    <citation type="submission" date="2023-01" db="EMBL/GenBank/DDBJ databases">
        <authorList>
            <person name="Van Ghelder C."/>
            <person name="Rancurel C."/>
        </authorList>
    </citation>
    <scope>NUCLEOTIDE SEQUENCE</scope>
    <source>
        <strain evidence="1">CNCM I-4278</strain>
    </source>
</reference>
<proteinExistence type="predicted"/>
<name>A0A9W4UBM2_9PLEO</name>